<evidence type="ECO:0000256" key="3">
    <source>
        <dbReference type="ARBA" id="ARBA00023235"/>
    </source>
</evidence>
<keyword evidence="3" id="KW-0413">Isomerase</keyword>
<name>A0A382TI11_9ZZZZ</name>
<dbReference type="Pfam" id="PF01168">
    <property type="entry name" value="Ala_racemase_N"/>
    <property type="match status" value="1"/>
</dbReference>
<dbReference type="AlphaFoldDB" id="A0A382TI11"/>
<dbReference type="PANTHER" id="PTHR30511">
    <property type="entry name" value="ALANINE RACEMASE"/>
    <property type="match status" value="1"/>
</dbReference>
<dbReference type="PROSITE" id="PS00395">
    <property type="entry name" value="ALANINE_RACEMASE"/>
    <property type="match status" value="1"/>
</dbReference>
<dbReference type="Gene3D" id="3.20.20.10">
    <property type="entry name" value="Alanine racemase"/>
    <property type="match status" value="1"/>
</dbReference>
<organism evidence="5">
    <name type="scientific">marine metagenome</name>
    <dbReference type="NCBI Taxonomy" id="408172"/>
    <lineage>
        <taxon>unclassified sequences</taxon>
        <taxon>metagenomes</taxon>
        <taxon>ecological metagenomes</taxon>
    </lineage>
</organism>
<dbReference type="EMBL" id="UINC01136782">
    <property type="protein sequence ID" value="SVD21754.1"/>
    <property type="molecule type" value="Genomic_DNA"/>
</dbReference>
<dbReference type="GO" id="GO:0008784">
    <property type="term" value="F:alanine racemase activity"/>
    <property type="evidence" value="ECO:0007669"/>
    <property type="project" value="TreeGrafter"/>
</dbReference>
<dbReference type="GO" id="GO:0005829">
    <property type="term" value="C:cytosol"/>
    <property type="evidence" value="ECO:0007669"/>
    <property type="project" value="TreeGrafter"/>
</dbReference>
<evidence type="ECO:0000259" key="4">
    <source>
        <dbReference type="Pfam" id="PF01168"/>
    </source>
</evidence>
<dbReference type="PANTHER" id="PTHR30511:SF0">
    <property type="entry name" value="ALANINE RACEMASE, CATABOLIC-RELATED"/>
    <property type="match status" value="1"/>
</dbReference>
<dbReference type="InterPro" id="IPR020622">
    <property type="entry name" value="Ala_racemase_pyridoxalP-BS"/>
</dbReference>
<evidence type="ECO:0000256" key="1">
    <source>
        <dbReference type="ARBA" id="ARBA00001933"/>
    </source>
</evidence>
<dbReference type="GO" id="GO:0030170">
    <property type="term" value="F:pyridoxal phosphate binding"/>
    <property type="evidence" value="ECO:0007669"/>
    <property type="project" value="TreeGrafter"/>
</dbReference>
<proteinExistence type="predicted"/>
<feature type="domain" description="Alanine racemase N-terminal" evidence="4">
    <location>
        <begin position="1"/>
        <end position="61"/>
    </location>
</feature>
<dbReference type="InterPro" id="IPR000821">
    <property type="entry name" value="Ala_racemase"/>
</dbReference>
<sequence>MGVIKANAYGHGALPISRVLSESGIYGFCVALSSEAEELICSGIQEPILHLGRIHKHNLELYNSGQ</sequence>
<evidence type="ECO:0000256" key="2">
    <source>
        <dbReference type="ARBA" id="ARBA00022898"/>
    </source>
</evidence>
<reference evidence="5" key="1">
    <citation type="submission" date="2018-05" db="EMBL/GenBank/DDBJ databases">
        <authorList>
            <person name="Lanie J.A."/>
            <person name="Ng W.-L."/>
            <person name="Kazmierczak K.M."/>
            <person name="Andrzejewski T.M."/>
            <person name="Davidsen T.M."/>
            <person name="Wayne K.J."/>
            <person name="Tettelin H."/>
            <person name="Glass J.I."/>
            <person name="Rusch D."/>
            <person name="Podicherti R."/>
            <person name="Tsui H.-C.T."/>
            <person name="Winkler M.E."/>
        </authorList>
    </citation>
    <scope>NUCLEOTIDE SEQUENCE</scope>
</reference>
<comment type="cofactor">
    <cofactor evidence="1">
        <name>pyridoxal 5'-phosphate</name>
        <dbReference type="ChEBI" id="CHEBI:597326"/>
    </cofactor>
</comment>
<accession>A0A382TI11</accession>
<gene>
    <name evidence="5" type="ORF">METZ01_LOCUS374608</name>
</gene>
<dbReference type="SUPFAM" id="SSF51419">
    <property type="entry name" value="PLP-binding barrel"/>
    <property type="match status" value="1"/>
</dbReference>
<protein>
    <recommendedName>
        <fullName evidence="4">Alanine racemase N-terminal domain-containing protein</fullName>
    </recommendedName>
</protein>
<feature type="non-terminal residue" evidence="5">
    <location>
        <position position="66"/>
    </location>
</feature>
<keyword evidence="2" id="KW-0663">Pyridoxal phosphate</keyword>
<evidence type="ECO:0000313" key="5">
    <source>
        <dbReference type="EMBL" id="SVD21754.1"/>
    </source>
</evidence>
<dbReference type="InterPro" id="IPR029066">
    <property type="entry name" value="PLP-binding_barrel"/>
</dbReference>
<dbReference type="InterPro" id="IPR001608">
    <property type="entry name" value="Ala_racemase_N"/>
</dbReference>